<accession>A0ABU4G0P7</accession>
<protein>
    <recommendedName>
        <fullName evidence="3">DUF4178 domain-containing protein</fullName>
    </recommendedName>
</protein>
<proteinExistence type="predicted"/>
<dbReference type="Proteomes" id="UP001280629">
    <property type="component" value="Unassembled WGS sequence"/>
</dbReference>
<evidence type="ECO:0000313" key="2">
    <source>
        <dbReference type="Proteomes" id="UP001280629"/>
    </source>
</evidence>
<dbReference type="EMBL" id="JAUBDH010000006">
    <property type="protein sequence ID" value="MDW0110532.1"/>
    <property type="molecule type" value="Genomic_DNA"/>
</dbReference>
<keyword evidence="2" id="KW-1185">Reference proteome</keyword>
<name>A0ABU4G0P7_9BACL</name>
<dbReference type="RefSeq" id="WP_317936090.1">
    <property type="nucleotide sequence ID" value="NZ_JAUBDH010000006.1"/>
</dbReference>
<evidence type="ECO:0008006" key="3">
    <source>
        <dbReference type="Google" id="ProtNLM"/>
    </source>
</evidence>
<gene>
    <name evidence="1" type="ORF">QT716_10840</name>
</gene>
<evidence type="ECO:0000313" key="1">
    <source>
        <dbReference type="EMBL" id="MDW0110532.1"/>
    </source>
</evidence>
<reference evidence="1 2" key="1">
    <citation type="submission" date="2023-06" db="EMBL/GenBank/DDBJ databases">
        <title>Sporosarcina sp. nov., isolated from Korean traditional fermented seafood 'Jeotgal'.</title>
        <authorList>
            <person name="Yang A.-I."/>
            <person name="Shin N.-R."/>
        </authorList>
    </citation>
    <scope>NUCLEOTIDE SEQUENCE [LARGE SCALE GENOMIC DNA]</scope>
    <source>
        <strain evidence="1 2">KCTC3840</strain>
    </source>
</reference>
<comment type="caution">
    <text evidence="1">The sequence shown here is derived from an EMBL/GenBank/DDBJ whole genome shotgun (WGS) entry which is preliminary data.</text>
</comment>
<sequence>MNEYGMESILGIDLKKILVDQVTLYQRGSGWEYLCTEPVLHFQSRADSERPIYWILSWTETEEGDDQLLIDETHDTDSLSQFQRVEGFGEPLIVSSSIHLENTRVQCVIVYGYKDEEKEFLTSIVFKLENAYVTLTSGPVFTVRMTNTFPENMDRELFRVGE</sequence>
<organism evidence="1 2">
    <name type="scientific">Sporosarcina aquimarina</name>
    <dbReference type="NCBI Taxonomy" id="114975"/>
    <lineage>
        <taxon>Bacteria</taxon>
        <taxon>Bacillati</taxon>
        <taxon>Bacillota</taxon>
        <taxon>Bacilli</taxon>
        <taxon>Bacillales</taxon>
        <taxon>Caryophanaceae</taxon>
        <taxon>Sporosarcina</taxon>
    </lineage>
</organism>